<comment type="caution">
    <text evidence="1">The sequence shown here is derived from an EMBL/GenBank/DDBJ whole genome shotgun (WGS) entry which is preliminary data.</text>
</comment>
<proteinExistence type="predicted"/>
<reference evidence="1" key="1">
    <citation type="journal article" date="2021" name="PeerJ">
        <title>Extensive microbial diversity within the chicken gut microbiome revealed by metagenomics and culture.</title>
        <authorList>
            <person name="Gilroy R."/>
            <person name="Ravi A."/>
            <person name="Getino M."/>
            <person name="Pursley I."/>
            <person name="Horton D.L."/>
            <person name="Alikhan N.F."/>
            <person name="Baker D."/>
            <person name="Gharbi K."/>
            <person name="Hall N."/>
            <person name="Watson M."/>
            <person name="Adriaenssens E.M."/>
            <person name="Foster-Nyarko E."/>
            <person name="Jarju S."/>
            <person name="Secka A."/>
            <person name="Antonio M."/>
            <person name="Oren A."/>
            <person name="Chaudhuri R.R."/>
            <person name="La Ragione R."/>
            <person name="Hildebrand F."/>
            <person name="Pallen M.J."/>
        </authorList>
    </citation>
    <scope>NUCLEOTIDE SEQUENCE</scope>
    <source>
        <strain evidence="1">A6-441</strain>
    </source>
</reference>
<organism evidence="1 2">
    <name type="scientific">Candidatus Fusobacterium pullicola</name>
    <dbReference type="NCBI Taxonomy" id="2838601"/>
    <lineage>
        <taxon>Bacteria</taxon>
        <taxon>Fusobacteriati</taxon>
        <taxon>Fusobacteriota</taxon>
        <taxon>Fusobacteriia</taxon>
        <taxon>Fusobacteriales</taxon>
        <taxon>Fusobacteriaceae</taxon>
        <taxon>Fusobacterium</taxon>
    </lineage>
</organism>
<protein>
    <recommendedName>
        <fullName evidence="3">Carboxypeptidase regulatory-like domain-containing protein</fullName>
    </recommendedName>
</protein>
<dbReference type="InterPro" id="IPR013783">
    <property type="entry name" value="Ig-like_fold"/>
</dbReference>
<dbReference type="EMBL" id="JAHLFN010000054">
    <property type="protein sequence ID" value="MBU3842413.1"/>
    <property type="molecule type" value="Genomic_DNA"/>
</dbReference>
<dbReference type="SUPFAM" id="SSF49478">
    <property type="entry name" value="Cna protein B-type domain"/>
    <property type="match status" value="1"/>
</dbReference>
<name>A0A9E2NX73_9FUSO</name>
<accession>A0A9E2NX73</accession>
<gene>
    <name evidence="1" type="ORF">IAA47_05450</name>
</gene>
<sequence>MIKKIVLLFFLLLKITYPVTNYENFEDSFIQIKCGDLQDNFFMVKYDIETNKVYIGLNSLFYFLELYTLEVRLKEMKVVGVLGNKNINIKFNSDEAFIMENSLYVDLEAIKEKLNFRKITFNYENLSISMIPNFTLPYEMREKSKIERLRLDAQNGGEDELDIVMPAKLLTPGFLKVNWYKYDLQEKSYNLEYEYGTQFLYGNLYLNGDIEPKHRINYGNLTYSNIWENNDLVLGSFSMVSPNFINIGSDIIGISFRDENTYMTRDGGVTIIKGEAENAQVIELYREYTLIDYIYPTSKNFEFKIVDGVLNSDYILKIYYNDGRIEEKRVFSLTDMDILQKGKNRTSLQLGKNSNNGNPQGIFHTYYGVTDNLTLGLGVMELTSFENRKYNFLQNDILFNTRHKEYPTLVTYRNFYENNQSENSYNLIIEQKLKSYTLRYLHESYSPFIYEENRLKDYTSMTIGKNFEKNSIEIGVNNKRLFEKSGEYKSDNLYLGWYTSIFSPLSFSLKMEKDLYRGYNYNVFYPSISYSGILSLIIDGEIGKERAEEKYTQNYSIRLNKRDIKIIEDKLYLDIGIFARYSSISERFRYGITFDIEWDNYIHMEVTSKTNISENKERTTTNSIETSKLVNLSSPISKVDNTASVSSAWLYGRVYFDKNGNHIFDSGDTPLSGVEVLIDNKGFITDKNGNYIADSIAGDKIFTVDLNRKTLDPSYKNSDGKIKVKSRESATLKLDIPVQPISILSGNIILTDEFTEKQFVQNLSLITIFLEKDGEIVAETDPEFDGMYFFEDVLPGKYTIRFNYLGYENVKFSRDSIEVNINNSENGEYFEGLDTDMIKGKEEMK</sequence>
<evidence type="ECO:0008006" key="3">
    <source>
        <dbReference type="Google" id="ProtNLM"/>
    </source>
</evidence>
<evidence type="ECO:0000313" key="2">
    <source>
        <dbReference type="Proteomes" id="UP000724657"/>
    </source>
</evidence>
<evidence type="ECO:0000313" key="1">
    <source>
        <dbReference type="EMBL" id="MBU3842413.1"/>
    </source>
</evidence>
<dbReference type="SUPFAM" id="SSF117074">
    <property type="entry name" value="Hypothetical protein PA1324"/>
    <property type="match status" value="1"/>
</dbReference>
<dbReference type="Proteomes" id="UP000724657">
    <property type="component" value="Unassembled WGS sequence"/>
</dbReference>
<reference evidence="1" key="2">
    <citation type="submission" date="2021-04" db="EMBL/GenBank/DDBJ databases">
        <authorList>
            <person name="Gilroy R."/>
        </authorList>
    </citation>
    <scope>NUCLEOTIDE SEQUENCE</scope>
    <source>
        <strain evidence="1">A6-441</strain>
    </source>
</reference>
<dbReference type="Gene3D" id="2.60.40.10">
    <property type="entry name" value="Immunoglobulins"/>
    <property type="match status" value="1"/>
</dbReference>
<dbReference type="AlphaFoldDB" id="A0A9E2NX73"/>